<keyword evidence="1" id="KW-0812">Transmembrane</keyword>
<keyword evidence="1" id="KW-1133">Transmembrane helix</keyword>
<feature type="transmembrane region" description="Helical" evidence="1">
    <location>
        <begin position="12"/>
        <end position="37"/>
    </location>
</feature>
<evidence type="ECO:0000313" key="2">
    <source>
        <dbReference type="EMBL" id="TNN30711.1"/>
    </source>
</evidence>
<keyword evidence="1" id="KW-0472">Membrane</keyword>
<proteinExistence type="predicted"/>
<keyword evidence="3" id="KW-1185">Reference proteome</keyword>
<sequence length="89" mass="9977">MAARAVTRETRSYWYDLMAVTSLTMALVVATADWLVVSPLRGDHWIYFDSKSFADTLFPSYSTTITFISLDPPSLLYTPLSLYSLPAGM</sequence>
<evidence type="ECO:0000256" key="1">
    <source>
        <dbReference type="SAM" id="Phobius"/>
    </source>
</evidence>
<name>A0A4Z2EQ70_9TELE</name>
<gene>
    <name evidence="2" type="ORF">EYF80_059137</name>
</gene>
<dbReference type="AlphaFoldDB" id="A0A4Z2EQ70"/>
<organism evidence="2 3">
    <name type="scientific">Liparis tanakae</name>
    <name type="common">Tanaka's snailfish</name>
    <dbReference type="NCBI Taxonomy" id="230148"/>
    <lineage>
        <taxon>Eukaryota</taxon>
        <taxon>Metazoa</taxon>
        <taxon>Chordata</taxon>
        <taxon>Craniata</taxon>
        <taxon>Vertebrata</taxon>
        <taxon>Euteleostomi</taxon>
        <taxon>Actinopterygii</taxon>
        <taxon>Neopterygii</taxon>
        <taxon>Teleostei</taxon>
        <taxon>Neoteleostei</taxon>
        <taxon>Acanthomorphata</taxon>
        <taxon>Eupercaria</taxon>
        <taxon>Perciformes</taxon>
        <taxon>Cottioidei</taxon>
        <taxon>Cottales</taxon>
        <taxon>Liparidae</taxon>
        <taxon>Liparis</taxon>
    </lineage>
</organism>
<dbReference type="Proteomes" id="UP000314294">
    <property type="component" value="Unassembled WGS sequence"/>
</dbReference>
<comment type="caution">
    <text evidence="2">The sequence shown here is derived from an EMBL/GenBank/DDBJ whole genome shotgun (WGS) entry which is preliminary data.</text>
</comment>
<protein>
    <submittedName>
        <fullName evidence="2">Uncharacterized protein</fullName>
    </submittedName>
</protein>
<evidence type="ECO:0000313" key="3">
    <source>
        <dbReference type="Proteomes" id="UP000314294"/>
    </source>
</evidence>
<accession>A0A4Z2EQ70</accession>
<reference evidence="2 3" key="1">
    <citation type="submission" date="2019-03" db="EMBL/GenBank/DDBJ databases">
        <title>First draft genome of Liparis tanakae, snailfish: a comprehensive survey of snailfish specific genes.</title>
        <authorList>
            <person name="Kim W."/>
            <person name="Song I."/>
            <person name="Jeong J.-H."/>
            <person name="Kim D."/>
            <person name="Kim S."/>
            <person name="Ryu S."/>
            <person name="Song J.Y."/>
            <person name="Lee S.K."/>
        </authorList>
    </citation>
    <scope>NUCLEOTIDE SEQUENCE [LARGE SCALE GENOMIC DNA]</scope>
    <source>
        <tissue evidence="2">Muscle</tissue>
    </source>
</reference>
<dbReference type="EMBL" id="SRLO01004201">
    <property type="protein sequence ID" value="TNN30711.1"/>
    <property type="molecule type" value="Genomic_DNA"/>
</dbReference>